<feature type="domain" description="Methyl-accepting transducer" evidence="4">
    <location>
        <begin position="111"/>
        <end position="272"/>
    </location>
</feature>
<evidence type="ECO:0000256" key="2">
    <source>
        <dbReference type="ARBA" id="ARBA00029447"/>
    </source>
</evidence>
<dbReference type="PRINTS" id="PR00260">
    <property type="entry name" value="CHEMTRNSDUCR"/>
</dbReference>
<evidence type="ECO:0000313" key="5">
    <source>
        <dbReference type="EMBL" id="MFC0476732.1"/>
    </source>
</evidence>
<keyword evidence="1 3" id="KW-0807">Transducer</keyword>
<sequence>MNKINSLQQLVEYIPVFKAAIPADLSMAVCNLEEFIAYFPGDNIDLNIKVGQKIHREEPLSVAIRQNKRLQAEVPKDFYGFEFTGTALPLHDENNKVIGGIAVQIRKQSELRAIAEKISKSLSLATEQINAVSTGSESLVRLSKELLEQSSQAGENVKETDVVLSMIKKVADQTNLLGLNAAIEAARAGQHGKGFEVVANEIRKFSKETVSSTQKVSEITSQIQKATNHMGKSIEKIATVGDEQAQSIHEISSLVEEIEKLSKKLGEFANKL</sequence>
<dbReference type="PANTHER" id="PTHR32089:SF112">
    <property type="entry name" value="LYSOZYME-LIKE PROTEIN-RELATED"/>
    <property type="match status" value="1"/>
</dbReference>
<evidence type="ECO:0000259" key="4">
    <source>
        <dbReference type="PROSITE" id="PS50111"/>
    </source>
</evidence>
<reference evidence="5 6" key="1">
    <citation type="submission" date="2024-09" db="EMBL/GenBank/DDBJ databases">
        <authorList>
            <person name="Sun Q."/>
            <person name="Mori K."/>
        </authorList>
    </citation>
    <scope>NUCLEOTIDE SEQUENCE [LARGE SCALE GENOMIC DNA]</scope>
    <source>
        <strain evidence="5 6">CGMCC 1.9126</strain>
    </source>
</reference>
<dbReference type="PANTHER" id="PTHR32089">
    <property type="entry name" value="METHYL-ACCEPTING CHEMOTAXIS PROTEIN MCPB"/>
    <property type="match status" value="1"/>
</dbReference>
<dbReference type="SMART" id="SM00283">
    <property type="entry name" value="MA"/>
    <property type="match status" value="1"/>
</dbReference>
<dbReference type="Gene3D" id="1.10.287.950">
    <property type="entry name" value="Methyl-accepting chemotaxis protein"/>
    <property type="match status" value="1"/>
</dbReference>
<dbReference type="PROSITE" id="PS50111">
    <property type="entry name" value="CHEMOTAXIS_TRANSDUC_2"/>
    <property type="match status" value="1"/>
</dbReference>
<keyword evidence="6" id="KW-1185">Reference proteome</keyword>
<evidence type="ECO:0000313" key="6">
    <source>
        <dbReference type="Proteomes" id="UP001589738"/>
    </source>
</evidence>
<dbReference type="InterPro" id="IPR004089">
    <property type="entry name" value="MCPsignal_dom"/>
</dbReference>
<name>A0ABV6KUQ1_9BACI</name>
<comment type="caution">
    <text evidence="5">The sequence shown here is derived from an EMBL/GenBank/DDBJ whole genome shotgun (WGS) entry which is preliminary data.</text>
</comment>
<evidence type="ECO:0000256" key="1">
    <source>
        <dbReference type="ARBA" id="ARBA00023224"/>
    </source>
</evidence>
<dbReference type="EMBL" id="JBHLUU010000110">
    <property type="protein sequence ID" value="MFC0476732.1"/>
    <property type="molecule type" value="Genomic_DNA"/>
</dbReference>
<gene>
    <name evidence="5" type="ORF">ACFFHF_16135</name>
</gene>
<dbReference type="RefSeq" id="WP_377058586.1">
    <property type="nucleotide sequence ID" value="NZ_JBHLUU010000110.1"/>
</dbReference>
<comment type="similarity">
    <text evidence="2">Belongs to the methyl-accepting chemotaxis (MCP) protein family.</text>
</comment>
<dbReference type="SUPFAM" id="SSF58104">
    <property type="entry name" value="Methyl-accepting chemotaxis protein (MCP) signaling domain"/>
    <property type="match status" value="1"/>
</dbReference>
<protein>
    <submittedName>
        <fullName evidence="5">Methyl-accepting chemotaxis protein</fullName>
    </submittedName>
</protein>
<evidence type="ECO:0000256" key="3">
    <source>
        <dbReference type="PROSITE-ProRule" id="PRU00284"/>
    </source>
</evidence>
<organism evidence="5 6">
    <name type="scientific">Robertmurraya beringensis</name>
    <dbReference type="NCBI Taxonomy" id="641660"/>
    <lineage>
        <taxon>Bacteria</taxon>
        <taxon>Bacillati</taxon>
        <taxon>Bacillota</taxon>
        <taxon>Bacilli</taxon>
        <taxon>Bacillales</taxon>
        <taxon>Bacillaceae</taxon>
        <taxon>Robertmurraya</taxon>
    </lineage>
</organism>
<accession>A0ABV6KUQ1</accession>
<dbReference type="Proteomes" id="UP001589738">
    <property type="component" value="Unassembled WGS sequence"/>
</dbReference>
<proteinExistence type="inferred from homology"/>
<dbReference type="Pfam" id="PF00015">
    <property type="entry name" value="MCPsignal"/>
    <property type="match status" value="1"/>
</dbReference>
<dbReference type="InterPro" id="IPR004090">
    <property type="entry name" value="Chemotax_Me-accpt_rcpt"/>
</dbReference>